<dbReference type="PANTHER" id="PTHR21495">
    <property type="entry name" value="NUCLEOPORIN-RELATED"/>
    <property type="match status" value="1"/>
</dbReference>
<comment type="subunit">
    <text evidence="2 4">Homodimer.</text>
</comment>
<comment type="function">
    <text evidence="4">Dirigent proteins impart stereoselectivity on the phenoxy radical-coupling reaction, yielding optically active lignans from two molecules of coniferyl alcohol in the biosynthesis of lignans, flavonolignans, and alkaloids and thus plays a central role in plant secondary metabolism.</text>
</comment>
<feature type="signal peptide" evidence="4">
    <location>
        <begin position="1"/>
        <end position="29"/>
    </location>
</feature>
<dbReference type="Proteomes" id="UP001161247">
    <property type="component" value="Chromosome 5"/>
</dbReference>
<dbReference type="Gene3D" id="2.40.480.10">
    <property type="entry name" value="Allene oxide cyclase-like"/>
    <property type="match status" value="1"/>
</dbReference>
<dbReference type="GO" id="GO:0048046">
    <property type="term" value="C:apoplast"/>
    <property type="evidence" value="ECO:0007669"/>
    <property type="project" value="UniProtKB-SubCell"/>
</dbReference>
<dbReference type="InterPro" id="IPR044859">
    <property type="entry name" value="Allene_oxi_cyc_Dirigent"/>
</dbReference>
<evidence type="ECO:0000313" key="6">
    <source>
        <dbReference type="Proteomes" id="UP001161247"/>
    </source>
</evidence>
<keyword evidence="4" id="KW-0732">Signal</keyword>
<keyword evidence="3 4" id="KW-0964">Secreted</keyword>
<evidence type="ECO:0000313" key="5">
    <source>
        <dbReference type="EMBL" id="CAI9106373.1"/>
    </source>
</evidence>
<protein>
    <recommendedName>
        <fullName evidence="4">Dirigent protein</fullName>
    </recommendedName>
</protein>
<evidence type="ECO:0000256" key="3">
    <source>
        <dbReference type="ARBA" id="ARBA00022525"/>
    </source>
</evidence>
<dbReference type="Pfam" id="PF03018">
    <property type="entry name" value="Dirigent"/>
    <property type="match status" value="1"/>
</dbReference>
<dbReference type="AlphaFoldDB" id="A0AAV1DFB1"/>
<accession>A0AAV1DFB1</accession>
<feature type="chain" id="PRO_5043085135" description="Dirigent protein" evidence="4">
    <location>
        <begin position="30"/>
        <end position="181"/>
    </location>
</feature>
<evidence type="ECO:0000256" key="1">
    <source>
        <dbReference type="ARBA" id="ARBA00010746"/>
    </source>
</evidence>
<organism evidence="5 6">
    <name type="scientific">Oldenlandia corymbosa var. corymbosa</name>
    <dbReference type="NCBI Taxonomy" id="529605"/>
    <lineage>
        <taxon>Eukaryota</taxon>
        <taxon>Viridiplantae</taxon>
        <taxon>Streptophyta</taxon>
        <taxon>Embryophyta</taxon>
        <taxon>Tracheophyta</taxon>
        <taxon>Spermatophyta</taxon>
        <taxon>Magnoliopsida</taxon>
        <taxon>eudicotyledons</taxon>
        <taxon>Gunneridae</taxon>
        <taxon>Pentapetalae</taxon>
        <taxon>asterids</taxon>
        <taxon>lamiids</taxon>
        <taxon>Gentianales</taxon>
        <taxon>Rubiaceae</taxon>
        <taxon>Rubioideae</taxon>
        <taxon>Spermacoceae</taxon>
        <taxon>Hedyotis-Oldenlandia complex</taxon>
        <taxon>Oldenlandia</taxon>
    </lineage>
</organism>
<keyword evidence="4" id="KW-0052">Apoplast</keyword>
<gene>
    <name evidence="5" type="ORF">OLC1_LOCUS14881</name>
</gene>
<evidence type="ECO:0000256" key="2">
    <source>
        <dbReference type="ARBA" id="ARBA00011738"/>
    </source>
</evidence>
<dbReference type="EMBL" id="OX459122">
    <property type="protein sequence ID" value="CAI9106373.1"/>
    <property type="molecule type" value="Genomic_DNA"/>
</dbReference>
<proteinExistence type="inferred from homology"/>
<name>A0AAV1DFB1_OLDCO</name>
<reference evidence="5" key="1">
    <citation type="submission" date="2023-03" db="EMBL/GenBank/DDBJ databases">
        <authorList>
            <person name="Julca I."/>
        </authorList>
    </citation>
    <scope>NUCLEOTIDE SEQUENCE</scope>
</reference>
<comment type="subcellular location">
    <subcellularLocation>
        <location evidence="4">Secreted</location>
        <location evidence="4">Extracellular space</location>
        <location evidence="4">Apoplast</location>
    </subcellularLocation>
</comment>
<comment type="similarity">
    <text evidence="1 4">Belongs to the plant dirigent protein family.</text>
</comment>
<evidence type="ECO:0000256" key="4">
    <source>
        <dbReference type="RuleBase" id="RU363099"/>
    </source>
</evidence>
<dbReference type="GO" id="GO:0009699">
    <property type="term" value="P:phenylpropanoid biosynthetic process"/>
    <property type="evidence" value="ECO:0007669"/>
    <property type="project" value="UniProtKB-ARBA"/>
</dbReference>
<dbReference type="InterPro" id="IPR004265">
    <property type="entry name" value="Dirigent"/>
</dbReference>
<sequence length="181" mass="19599">MAPSFALSSPSIKLYTTFILVVFAFSTTASHPCKETKMSVFFQDVATGPNATVVAVAGIPGTTPGFLQYGSVFVSDDPITETIDKNSPEIARGQGIYVTSSKDGLSTHLSVSIAFTNREYNGSTLELQGNSFQLADVREYAIVGGTGRFRFVKGYATLDTVFFDPSILYSVIRCNLTIRYD</sequence>
<keyword evidence="6" id="KW-1185">Reference proteome</keyword>